<accession>A0A812KV15</accession>
<feature type="non-terminal residue" evidence="1">
    <location>
        <position position="1"/>
    </location>
</feature>
<keyword evidence="2" id="KW-1185">Reference proteome</keyword>
<dbReference type="AlphaFoldDB" id="A0A812KV15"/>
<comment type="caution">
    <text evidence="1">The sequence shown here is derived from an EMBL/GenBank/DDBJ whole genome shotgun (WGS) entry which is preliminary data.</text>
</comment>
<organism evidence="1 2">
    <name type="scientific">Symbiodinium necroappetens</name>
    <dbReference type="NCBI Taxonomy" id="1628268"/>
    <lineage>
        <taxon>Eukaryota</taxon>
        <taxon>Sar</taxon>
        <taxon>Alveolata</taxon>
        <taxon>Dinophyceae</taxon>
        <taxon>Suessiales</taxon>
        <taxon>Symbiodiniaceae</taxon>
        <taxon>Symbiodinium</taxon>
    </lineage>
</organism>
<name>A0A812KV15_9DINO</name>
<proteinExistence type="predicted"/>
<feature type="non-terminal residue" evidence="1">
    <location>
        <position position="105"/>
    </location>
</feature>
<dbReference type="Proteomes" id="UP000601435">
    <property type="component" value="Unassembled WGS sequence"/>
</dbReference>
<gene>
    <name evidence="1" type="ORF">SNEC2469_LOCUS3998</name>
</gene>
<protein>
    <submittedName>
        <fullName evidence="1">Uncharacterized protein</fullName>
    </submittedName>
</protein>
<evidence type="ECO:0000313" key="2">
    <source>
        <dbReference type="Proteomes" id="UP000601435"/>
    </source>
</evidence>
<reference evidence="1" key="1">
    <citation type="submission" date="2021-02" db="EMBL/GenBank/DDBJ databases">
        <authorList>
            <person name="Dougan E. K."/>
            <person name="Rhodes N."/>
            <person name="Thang M."/>
            <person name="Chan C."/>
        </authorList>
    </citation>
    <scope>NUCLEOTIDE SEQUENCE</scope>
</reference>
<sequence>RSMDGRLVLVRGPGQRMVSCTANTSCQRYEASAEGRVGKKLPRRCGGGQHHSYPPRHGECQGQHGHDGGADLRCANFGARVCVPLRRNGLPHGFLRCHGRQLPAA</sequence>
<dbReference type="EMBL" id="CAJNJA010008452">
    <property type="protein sequence ID" value="CAE7236702.1"/>
    <property type="molecule type" value="Genomic_DNA"/>
</dbReference>
<evidence type="ECO:0000313" key="1">
    <source>
        <dbReference type="EMBL" id="CAE7236702.1"/>
    </source>
</evidence>